<protein>
    <recommendedName>
        <fullName evidence="3">Lipoprotein</fullName>
    </recommendedName>
</protein>
<name>A0AAT9HVT8_9ACTN</name>
<evidence type="ECO:0008006" key="3">
    <source>
        <dbReference type="Google" id="ProtNLM"/>
    </source>
</evidence>
<proteinExistence type="predicted"/>
<feature type="region of interest" description="Disordered" evidence="1">
    <location>
        <begin position="188"/>
        <end position="209"/>
    </location>
</feature>
<reference evidence="2" key="1">
    <citation type="submission" date="2024-06" db="EMBL/GenBank/DDBJ databases">
        <authorList>
            <consortium name="consrtm"/>
            <person name="Uemura M."/>
            <person name="Terahara T."/>
        </authorList>
    </citation>
    <scope>NUCLEOTIDE SEQUENCE</scope>
    <source>
        <strain evidence="2">KM77-8</strain>
    </source>
</reference>
<evidence type="ECO:0000313" key="2">
    <source>
        <dbReference type="EMBL" id="BFO21378.1"/>
    </source>
</evidence>
<accession>A0AAT9HVT8</accession>
<sequence length="245" mass="25451">MVLTGGFFAPAAPSRREAGAPPRTPLSNAGGAEAQPLRGRRGRTNHLAVCALPPRPHGGTLPFMGAMKRIRRHALAIGFAVAATAGVTACEDGGLSSAAIAFTTDETATKELNRQKTEVRWLSCTGDFGDGNTASRNAVASVDCQGETKDGKEITVTGRITHAVNGACVRGNLTAKVGGKQVFRVDGLGDCDSKSPPRVGRPTQRGPQPTVTVTVTTTVWCEQYPHVAPSRASDRNLCPGTPAPA</sequence>
<gene>
    <name evidence="2" type="ORF">SHKM778_77660</name>
</gene>
<organism evidence="2">
    <name type="scientific">Streptomyces haneummycinicus</name>
    <dbReference type="NCBI Taxonomy" id="3074435"/>
    <lineage>
        <taxon>Bacteria</taxon>
        <taxon>Bacillati</taxon>
        <taxon>Actinomycetota</taxon>
        <taxon>Actinomycetes</taxon>
        <taxon>Kitasatosporales</taxon>
        <taxon>Streptomycetaceae</taxon>
        <taxon>Streptomyces</taxon>
    </lineage>
</organism>
<dbReference type="AlphaFoldDB" id="A0AAT9HVT8"/>
<reference evidence="2" key="2">
    <citation type="submission" date="2024-07" db="EMBL/GenBank/DDBJ databases">
        <title>Streptomyces haneummycinica sp. nov., a new antibiotic-producing actinobacterium isolated from marine sediment.</title>
        <authorList>
            <person name="Uemura M."/>
            <person name="Hamada M."/>
            <person name="Hirano S."/>
            <person name="Kobayashi K."/>
            <person name="Ohshiro T."/>
            <person name="Kobayashi T."/>
            <person name="Terahara T."/>
        </authorList>
    </citation>
    <scope>NUCLEOTIDE SEQUENCE</scope>
    <source>
        <strain evidence="2">KM77-8</strain>
    </source>
</reference>
<feature type="region of interest" description="Disordered" evidence="1">
    <location>
        <begin position="9"/>
        <end position="42"/>
    </location>
</feature>
<evidence type="ECO:0000256" key="1">
    <source>
        <dbReference type="SAM" id="MobiDB-lite"/>
    </source>
</evidence>
<dbReference type="EMBL" id="AP035768">
    <property type="protein sequence ID" value="BFO21378.1"/>
    <property type="molecule type" value="Genomic_DNA"/>
</dbReference>